<accession>A0ABQ1ZUS3</accession>
<name>A0ABQ1ZUS3_9BACL</name>
<sequence length="325" mass="37121">MKNKQATGLRRIMAFPVTDLTEKLQGWNMVSVQLGYDDRTYVLLIDEVPERDRGAFIQTELKRSPTYKVLIVDLRLPAEKGDGEARVREILIEGETFHYSYVQPLGEELLLVGARSYYYGRDDYDLNAAVFSHEGRPLRRFLLGDGIQDVQTTPGRLIWTSFFDEGVFGNYGWERPVGESGLIAWDRSGIRVFTNSEADIADCYALNVVSDEQVWFYYYTDFKLCALSGPADRPKASFLDPKRSGSASVVTDGYRFLMDNGYRERDRYTLMRQEKPGQLVPREEIIFIKENGEQLRNGIADARGAKMLLFEEAKLYAFSLGELDG</sequence>
<dbReference type="Proteomes" id="UP000605427">
    <property type="component" value="Unassembled WGS sequence"/>
</dbReference>
<comment type="caution">
    <text evidence="1">The sequence shown here is derived from an EMBL/GenBank/DDBJ whole genome shotgun (WGS) entry which is preliminary data.</text>
</comment>
<evidence type="ECO:0000313" key="1">
    <source>
        <dbReference type="EMBL" id="GGH79207.1"/>
    </source>
</evidence>
<gene>
    <name evidence="1" type="ORF">GCM10007362_25650</name>
</gene>
<reference evidence="2" key="1">
    <citation type="journal article" date="2019" name="Int. J. Syst. Evol. Microbiol.">
        <title>The Global Catalogue of Microorganisms (GCM) 10K type strain sequencing project: providing services to taxonomists for standard genome sequencing and annotation.</title>
        <authorList>
            <consortium name="The Broad Institute Genomics Platform"/>
            <consortium name="The Broad Institute Genome Sequencing Center for Infectious Disease"/>
            <person name="Wu L."/>
            <person name="Ma J."/>
        </authorList>
    </citation>
    <scope>NUCLEOTIDE SEQUENCE [LARGE SCALE GENOMIC DNA]</scope>
    <source>
        <strain evidence="2">CCM 8702</strain>
    </source>
</reference>
<dbReference type="EMBL" id="BMDD01000003">
    <property type="protein sequence ID" value="GGH79207.1"/>
    <property type="molecule type" value="Genomic_DNA"/>
</dbReference>
<organism evidence="1 2">
    <name type="scientific">Saccharibacillus endophyticus</name>
    <dbReference type="NCBI Taxonomy" id="2060666"/>
    <lineage>
        <taxon>Bacteria</taxon>
        <taxon>Bacillati</taxon>
        <taxon>Bacillota</taxon>
        <taxon>Bacilli</taxon>
        <taxon>Bacillales</taxon>
        <taxon>Paenibacillaceae</taxon>
        <taxon>Saccharibacillus</taxon>
    </lineage>
</organism>
<keyword evidence="2" id="KW-1185">Reference proteome</keyword>
<evidence type="ECO:0000313" key="2">
    <source>
        <dbReference type="Proteomes" id="UP000605427"/>
    </source>
</evidence>
<proteinExistence type="predicted"/>
<dbReference type="RefSeq" id="WP_172243941.1">
    <property type="nucleotide sequence ID" value="NZ_BMDD01000003.1"/>
</dbReference>
<protein>
    <recommendedName>
        <fullName evidence="3">Lipoprotein</fullName>
    </recommendedName>
</protein>
<evidence type="ECO:0008006" key="3">
    <source>
        <dbReference type="Google" id="ProtNLM"/>
    </source>
</evidence>